<name>A0ACC3NEQ2_9PEZI</name>
<dbReference type="EMBL" id="JAUTXU010000053">
    <property type="protein sequence ID" value="KAK3714825.1"/>
    <property type="molecule type" value="Genomic_DNA"/>
</dbReference>
<reference evidence="1" key="1">
    <citation type="submission" date="2023-07" db="EMBL/GenBank/DDBJ databases">
        <title>Black Yeasts Isolated from many extreme environments.</title>
        <authorList>
            <person name="Coleine C."/>
            <person name="Stajich J.E."/>
            <person name="Selbmann L."/>
        </authorList>
    </citation>
    <scope>NUCLEOTIDE SEQUENCE</scope>
    <source>
        <strain evidence="1">CCFEE 5714</strain>
    </source>
</reference>
<accession>A0ACC3NEQ2</accession>
<dbReference type="Proteomes" id="UP001281147">
    <property type="component" value="Unassembled WGS sequence"/>
</dbReference>
<keyword evidence="2" id="KW-1185">Reference proteome</keyword>
<proteinExistence type="predicted"/>
<comment type="caution">
    <text evidence="1">The sequence shown here is derived from an EMBL/GenBank/DDBJ whole genome shotgun (WGS) entry which is preliminary data.</text>
</comment>
<protein>
    <submittedName>
        <fullName evidence="1">Uncharacterized protein</fullName>
    </submittedName>
</protein>
<organism evidence="1 2">
    <name type="scientific">Vermiconidia calcicola</name>
    <dbReference type="NCBI Taxonomy" id="1690605"/>
    <lineage>
        <taxon>Eukaryota</taxon>
        <taxon>Fungi</taxon>
        <taxon>Dikarya</taxon>
        <taxon>Ascomycota</taxon>
        <taxon>Pezizomycotina</taxon>
        <taxon>Dothideomycetes</taxon>
        <taxon>Dothideomycetidae</taxon>
        <taxon>Mycosphaerellales</taxon>
        <taxon>Extremaceae</taxon>
        <taxon>Vermiconidia</taxon>
    </lineage>
</organism>
<evidence type="ECO:0000313" key="2">
    <source>
        <dbReference type="Proteomes" id="UP001281147"/>
    </source>
</evidence>
<gene>
    <name evidence="1" type="ORF">LTR37_007560</name>
</gene>
<evidence type="ECO:0000313" key="1">
    <source>
        <dbReference type="EMBL" id="KAK3714825.1"/>
    </source>
</evidence>
<sequence length="524" mass="58794">MSTSVGYRKGKITCSSSDASEPSISGDTPATSDGSQCTRDCATLASKPVVSSTVRPQVTSQRPQIGRLQRTEDRKCFERMLQDVFKEWDARKQAVVRQRHKIDSDRRKFMAAFNDQYTTNTDPNFLKSVPAMRTQLQAEFIHVHYARDGQDFFPSKIILLDTPDTASFVAATNALYLTQLATSNNDRALMNNALRTYQGALYLLRRDLSKPKACEDDRLFATIHIMSLCEAFKGISLDGSGAKQHKKGVALLFRHRGSTSVRSIYTKVQLQHYQRQALVEGLVCRKRQPAASGSWLGVSKSCHIRLTDLTSVALHVPGALEDSDRLCAVGSLAPVDEIMDMLSRLQTLERELQNWMTSWYRDFSVQPYTKVSIEAFSWLGKRNRPEEAPFPHALDFPNPVFAKAHVIFWMPLLALRQAIKTVAELNPFPLLAQTSTAQARRLNEGSRECADNLCMTAMFFCRPSNGIDGLMEACDALQLAAKFYEKGGNADKLAWCYQMFRNIEARGVRAPTIAQHESVQLHPP</sequence>